<evidence type="ECO:0000256" key="6">
    <source>
        <dbReference type="ARBA" id="ARBA00022832"/>
    </source>
</evidence>
<dbReference type="FunFam" id="2.40.110.10:FF:000005">
    <property type="entry name" value="Acyl-coenzyme A oxidase"/>
    <property type="match status" value="1"/>
</dbReference>
<dbReference type="InterPro" id="IPR009100">
    <property type="entry name" value="AcylCoA_DH/oxidase_NM_dom_sf"/>
</dbReference>
<feature type="domain" description="Acyl-CoA oxidase C-terminal" evidence="12">
    <location>
        <begin position="665"/>
        <end position="731"/>
    </location>
</feature>
<dbReference type="Pfam" id="PF02770">
    <property type="entry name" value="Acyl-CoA_dh_M"/>
    <property type="match status" value="1"/>
</dbReference>
<proteinExistence type="inferred from homology"/>
<evidence type="ECO:0000313" key="16">
    <source>
        <dbReference type="Proteomes" id="UP000657918"/>
    </source>
</evidence>
<evidence type="ECO:0000256" key="4">
    <source>
        <dbReference type="ARBA" id="ARBA00022630"/>
    </source>
</evidence>
<evidence type="ECO:0000256" key="10">
    <source>
        <dbReference type="PIRSR" id="PIRSR000168-1"/>
    </source>
</evidence>
<evidence type="ECO:0000259" key="13">
    <source>
        <dbReference type="Pfam" id="PF02770"/>
    </source>
</evidence>
<comment type="caution">
    <text evidence="15">The sequence shown here is derived from an EMBL/GenBank/DDBJ whole genome shotgun (WGS) entry which is preliminary data.</text>
</comment>
<dbReference type="Pfam" id="PF22924">
    <property type="entry name" value="ACOX_C_alpha1"/>
    <property type="match status" value="2"/>
</dbReference>
<feature type="domain" description="Acyl-CoA oxidase C-alpha1" evidence="14">
    <location>
        <begin position="410"/>
        <end position="467"/>
    </location>
</feature>
<keyword evidence="7" id="KW-0560">Oxidoreductase</keyword>
<evidence type="ECO:0000256" key="7">
    <source>
        <dbReference type="ARBA" id="ARBA00023002"/>
    </source>
</evidence>
<dbReference type="Proteomes" id="UP000657918">
    <property type="component" value="Unassembled WGS sequence"/>
</dbReference>
<feature type="binding site" evidence="11">
    <location>
        <position position="231"/>
    </location>
    <ligand>
        <name>FAD</name>
        <dbReference type="ChEBI" id="CHEBI:57692"/>
    </ligand>
</feature>
<keyword evidence="5 9" id="KW-0274">FAD</keyword>
<dbReference type="Pfam" id="PF01756">
    <property type="entry name" value="ACOX"/>
    <property type="match status" value="1"/>
</dbReference>
<dbReference type="PIRSF" id="PIRSF000168">
    <property type="entry name" value="Acyl-CoA_oxidase"/>
    <property type="match status" value="1"/>
</dbReference>
<keyword evidence="8" id="KW-0443">Lipid metabolism</keyword>
<dbReference type="InterPro" id="IPR055060">
    <property type="entry name" value="ACOX_C_alpha1"/>
</dbReference>
<feature type="active site" description="Proton acceptor" evidence="10">
    <location>
        <position position="452"/>
    </location>
</feature>
<dbReference type="OrthoDB" id="538336at2759"/>
<evidence type="ECO:0000256" key="2">
    <source>
        <dbReference type="ARBA" id="ARBA00001974"/>
    </source>
</evidence>
<evidence type="ECO:0000256" key="8">
    <source>
        <dbReference type="ARBA" id="ARBA00023098"/>
    </source>
</evidence>
<keyword evidence="4 9" id="KW-0285">Flavoprotein</keyword>
<evidence type="ECO:0000256" key="1">
    <source>
        <dbReference type="ARBA" id="ARBA00001201"/>
    </source>
</evidence>
<dbReference type="InterPro" id="IPR012258">
    <property type="entry name" value="Acyl-CoA_oxidase"/>
</dbReference>
<dbReference type="PANTHER" id="PTHR10909:SF352">
    <property type="entry name" value="ACYL-COENZYME A OXIDASE-LIKE PROTEIN"/>
    <property type="match status" value="1"/>
</dbReference>
<dbReference type="SUPFAM" id="SSF56645">
    <property type="entry name" value="Acyl-CoA dehydrogenase NM domain-like"/>
    <property type="match status" value="1"/>
</dbReference>
<feature type="binding site" evidence="11">
    <location>
        <position position="192"/>
    </location>
    <ligand>
        <name>FAD</name>
        <dbReference type="ChEBI" id="CHEBI:57692"/>
    </ligand>
</feature>
<keyword evidence="6" id="KW-0276">Fatty acid metabolism</keyword>
<gene>
    <name evidence="15" type="ORF">SADUNF_Sadunf19G0096800</name>
</gene>
<feature type="domain" description="Acyl-CoA oxidase C-alpha1" evidence="14">
    <location>
        <begin position="335"/>
        <end position="395"/>
    </location>
</feature>
<evidence type="ECO:0000256" key="11">
    <source>
        <dbReference type="PIRSR" id="PIRSR000168-2"/>
    </source>
</evidence>
<dbReference type="GO" id="GO:0055088">
    <property type="term" value="P:lipid homeostasis"/>
    <property type="evidence" value="ECO:0007669"/>
    <property type="project" value="TreeGrafter"/>
</dbReference>
<dbReference type="GO" id="GO:0005777">
    <property type="term" value="C:peroxisome"/>
    <property type="evidence" value="ECO:0007669"/>
    <property type="project" value="InterPro"/>
</dbReference>
<dbReference type="EMBL" id="JADGMS010000019">
    <property type="protein sequence ID" value="KAF9661709.1"/>
    <property type="molecule type" value="Genomic_DNA"/>
</dbReference>
<evidence type="ECO:0000313" key="15">
    <source>
        <dbReference type="EMBL" id="KAF9661709.1"/>
    </source>
</evidence>
<dbReference type="Gene3D" id="2.40.110.10">
    <property type="entry name" value="Butyryl-CoA Dehydrogenase, subunit A, domain 2"/>
    <property type="match status" value="1"/>
</dbReference>
<dbReference type="InterPro" id="IPR006091">
    <property type="entry name" value="Acyl-CoA_Oxase/DH_mid-dom"/>
</dbReference>
<dbReference type="GO" id="GO:0033540">
    <property type="term" value="P:fatty acid beta-oxidation using acyl-CoA oxidase"/>
    <property type="evidence" value="ECO:0007669"/>
    <property type="project" value="TreeGrafter"/>
</dbReference>
<evidence type="ECO:0000259" key="14">
    <source>
        <dbReference type="Pfam" id="PF22924"/>
    </source>
</evidence>
<dbReference type="GO" id="GO:0005504">
    <property type="term" value="F:fatty acid binding"/>
    <property type="evidence" value="ECO:0007669"/>
    <property type="project" value="TreeGrafter"/>
</dbReference>
<protein>
    <recommendedName>
        <fullName evidence="9">Acyl-coenzyme A oxidase</fullName>
    </recommendedName>
</protein>
<dbReference type="InterPro" id="IPR046373">
    <property type="entry name" value="Acyl-CoA_Oxase/DH_mid-dom_sf"/>
</dbReference>
<dbReference type="GO" id="GO:0071949">
    <property type="term" value="F:FAD binding"/>
    <property type="evidence" value="ECO:0007669"/>
    <property type="project" value="InterPro"/>
</dbReference>
<evidence type="ECO:0000256" key="3">
    <source>
        <dbReference type="ARBA" id="ARBA00006288"/>
    </source>
</evidence>
<keyword evidence="16" id="KW-1185">Reference proteome</keyword>
<organism evidence="15 16">
    <name type="scientific">Salix dunnii</name>
    <dbReference type="NCBI Taxonomy" id="1413687"/>
    <lineage>
        <taxon>Eukaryota</taxon>
        <taxon>Viridiplantae</taxon>
        <taxon>Streptophyta</taxon>
        <taxon>Embryophyta</taxon>
        <taxon>Tracheophyta</taxon>
        <taxon>Spermatophyta</taxon>
        <taxon>Magnoliopsida</taxon>
        <taxon>eudicotyledons</taxon>
        <taxon>Gunneridae</taxon>
        <taxon>Pentapetalae</taxon>
        <taxon>rosids</taxon>
        <taxon>fabids</taxon>
        <taxon>Malpighiales</taxon>
        <taxon>Salicaceae</taxon>
        <taxon>Saliceae</taxon>
        <taxon>Salix</taxon>
    </lineage>
</organism>
<dbReference type="FunFam" id="1.20.140.10:FF:000007">
    <property type="entry name" value="Acyl-coenzyme A oxidase"/>
    <property type="match status" value="1"/>
</dbReference>
<dbReference type="AlphaFoldDB" id="A0A835J4R0"/>
<dbReference type="PANTHER" id="PTHR10909">
    <property type="entry name" value="ELECTRON TRANSPORT OXIDOREDUCTASE"/>
    <property type="match status" value="1"/>
</dbReference>
<comment type="catalytic activity">
    <reaction evidence="1">
        <text>a 2,3-saturated acyl-CoA + O2 = a (2E)-enoyl-CoA + H2O2</text>
        <dbReference type="Rhea" id="RHEA:38959"/>
        <dbReference type="ChEBI" id="CHEBI:15379"/>
        <dbReference type="ChEBI" id="CHEBI:16240"/>
        <dbReference type="ChEBI" id="CHEBI:58856"/>
        <dbReference type="ChEBI" id="CHEBI:65111"/>
        <dbReference type="EC" id="1.3.3.6"/>
    </reaction>
</comment>
<dbReference type="GO" id="GO:0003997">
    <property type="term" value="F:acyl-CoA oxidase activity"/>
    <property type="evidence" value="ECO:0007669"/>
    <property type="project" value="UniProtKB-EC"/>
</dbReference>
<evidence type="ECO:0000256" key="5">
    <source>
        <dbReference type="ARBA" id="ARBA00022827"/>
    </source>
</evidence>
<comment type="similarity">
    <text evidence="3 9">Belongs to the acyl-CoA oxidase family.</text>
</comment>
<dbReference type="InterPro" id="IPR002655">
    <property type="entry name" value="Acyl-CoA_oxidase_C"/>
</dbReference>
<dbReference type="SUPFAM" id="SSF47203">
    <property type="entry name" value="Acyl-CoA dehydrogenase C-terminal domain-like"/>
    <property type="match status" value="2"/>
</dbReference>
<dbReference type="Gene3D" id="1.20.140.10">
    <property type="entry name" value="Butyryl-CoA Dehydrogenase, subunit A, domain 3"/>
    <property type="match status" value="3"/>
</dbReference>
<feature type="domain" description="Acyl-CoA oxidase/dehydrogenase middle" evidence="13">
    <location>
        <begin position="188"/>
        <end position="296"/>
    </location>
</feature>
<accession>A0A835J4R0</accession>
<name>A0A835J4R0_9ROSI</name>
<reference evidence="15 16" key="1">
    <citation type="submission" date="2020-10" db="EMBL/GenBank/DDBJ databases">
        <title>Plant Genome Project.</title>
        <authorList>
            <person name="Zhang R.-G."/>
        </authorList>
    </citation>
    <scope>NUCLEOTIDE SEQUENCE [LARGE SCALE GENOMIC DNA]</scope>
    <source>
        <strain evidence="15">FAFU-HL-1</strain>
        <tissue evidence="15">Leaf</tissue>
    </source>
</reference>
<dbReference type="InterPro" id="IPR036250">
    <property type="entry name" value="AcylCo_DH-like_C"/>
</dbReference>
<sequence length="749" mass="84132">MAQESSVNRASRRAKILNNHLVQSPSDPTSCLQSNSCLSYTPPEVTESFDFETKEMRKILDFHNLEDRDWLFGVIEQGEMFNGKERGGRMFVIPDCNQTMEQQREMTMKRIEYMLERGVFDGWLMKKGVEAELKKLALFDVIQIFDHSLAVKIGVHFFLWGGAIQFMGTKRHHDKWLRDTETLALKGCFSMTELGHGSNVRGIETVTTYDLKTGEFVINTPCESAQKYWIGGAANHATHTIVFSQLNINGVNKGVHAFIAQIRDADGNISPNIRIADCGHKIGLNGVDNGRIWFDNLRIPRENLLNSVADVSSDGQYLSAIKDPDQRFAAFLSPLTSGRITIATSAVFSSKVGLAIAIRYSLSRRVFSVTPNGPEVLLLDYPSHQRRLLPLLAKSSENWPCNMVLEFLQSLAEFHLIHVHQECREACGGQGLKTENKIGHMKGEFDVQSTFEGDNNVLMQQVSKALLSEYVAAKKKNKAFKGLGLEHMNGPVPVIPSNLTSSILRSNQFQMNAFCLRERDLLNRFAAEVSLYQSKGESKEHAFILSYQLAEDLSRAFSDRAILQTFIDAEANVTAGSLKPKQVSPHKFQQTCLDKSASDSPGKKILRRDEWLEEFSELVMEELFRVNKTKYELKLGIDFHTFLIVSEILLKGEPYLVAEFVDLLPLQNVLALLRSMYALTCLEEDAAFLRYGYLSTGNAADVRKEVTKLCGELRPHALALVSSLGIPDAFLSPIAFNWIDANSWSSVKH</sequence>
<evidence type="ECO:0000256" key="9">
    <source>
        <dbReference type="PIRNR" id="PIRNR000168"/>
    </source>
</evidence>
<comment type="cofactor">
    <cofactor evidence="2">
        <name>FAD</name>
        <dbReference type="ChEBI" id="CHEBI:57692"/>
    </cofactor>
</comment>
<evidence type="ECO:0000259" key="12">
    <source>
        <dbReference type="Pfam" id="PF01756"/>
    </source>
</evidence>